<dbReference type="OrthoDB" id="303614at2759"/>
<evidence type="ECO:0000256" key="2">
    <source>
        <dbReference type="ARBA" id="ARBA00003691"/>
    </source>
</evidence>
<keyword evidence="8" id="KW-0288">FMN</keyword>
<dbReference type="RefSeq" id="XP_011309565.1">
    <property type="nucleotide sequence ID" value="XM_011311263.1"/>
</dbReference>
<gene>
    <name evidence="12" type="primary">pdxH_1</name>
    <name evidence="14" type="synonym">LOC105270375</name>
    <name evidence="12" type="ORF">g.9378</name>
</gene>
<dbReference type="GO" id="GO:0008615">
    <property type="term" value="P:pyridoxine biosynthetic process"/>
    <property type="evidence" value="ECO:0007669"/>
    <property type="project" value="InterPro"/>
</dbReference>
<accession>A0A9R1THK1</accession>
<evidence type="ECO:0000256" key="4">
    <source>
        <dbReference type="ARBA" id="ARBA00005037"/>
    </source>
</evidence>
<evidence type="ECO:0000313" key="14">
    <source>
        <dbReference type="RefSeq" id="XP_011309565.1"/>
    </source>
</evidence>
<reference evidence="12" key="1">
    <citation type="submission" date="2015-01" db="EMBL/GenBank/DDBJ databases">
        <title>Transcriptome Assembly of Fopius arisanus.</title>
        <authorList>
            <person name="Geib S."/>
        </authorList>
    </citation>
    <scope>NUCLEOTIDE SEQUENCE</scope>
</reference>
<dbReference type="PANTHER" id="PTHR10851:SF4">
    <property type="entry name" value="PYRIDOXAL 5'-PHOSPHATE SYNTHASE"/>
    <property type="match status" value="1"/>
</dbReference>
<protein>
    <recommendedName>
        <fullName evidence="6">pyridoxal 5'-phosphate synthase</fullName>
        <ecNumber evidence="6">1.4.3.5</ecNumber>
    </recommendedName>
</protein>
<evidence type="ECO:0000256" key="7">
    <source>
        <dbReference type="ARBA" id="ARBA00022630"/>
    </source>
</evidence>
<feature type="domain" description="Pyridoxine 5'-phosphate oxidase dimerisation C-terminal" evidence="11">
    <location>
        <begin position="172"/>
        <end position="211"/>
    </location>
</feature>
<sequence>MATDSVESGLSKIDLRSDDPLDLFEKWNNESKKSIICLSTSSADNRPHSRHVMLRKYDRSGFVFVTDKRSRKVQELNENGMRASICIYWMFTNDEKKVVLRQARIEGKAEICPKHEIQKFYDADPLYCKIRAHLCHQDALVDWNQLNKRHDQLLEEAKMNNSALPMPDHFVAYKLAPDSMEFYEAKGNNTIADRFVFCKDSNGQWTHQRIAA</sequence>
<evidence type="ECO:0000256" key="6">
    <source>
        <dbReference type="ARBA" id="ARBA00012801"/>
    </source>
</evidence>
<comment type="similarity">
    <text evidence="5">Belongs to the pyridoxamine 5'-phosphate oxidase family.</text>
</comment>
<dbReference type="EC" id="1.4.3.5" evidence="6"/>
<keyword evidence="9" id="KW-0560">Oxidoreductase</keyword>
<comment type="function">
    <text evidence="2">Catalyzes the oxidation of either pyridoxine 5'-phosphate (PNP) or pyridoxamine 5'-phosphate (PMP) into pyridoxal 5'-phosphate (PLP).</text>
</comment>
<evidence type="ECO:0000256" key="1">
    <source>
        <dbReference type="ARBA" id="ARBA00001917"/>
    </source>
</evidence>
<keyword evidence="13" id="KW-1185">Reference proteome</keyword>
<evidence type="ECO:0000259" key="10">
    <source>
        <dbReference type="Pfam" id="PF01243"/>
    </source>
</evidence>
<comment type="pathway">
    <text evidence="3">Cofactor metabolism; pyridoxal 5'-phosphate salvage; pyridoxal 5'-phosphate from pyridoxamine 5'-phosphate: step 1/1.</text>
</comment>
<evidence type="ECO:0000313" key="13">
    <source>
        <dbReference type="Proteomes" id="UP000694866"/>
    </source>
</evidence>
<dbReference type="KEGG" id="fas:105270375"/>
<dbReference type="InterPro" id="IPR011576">
    <property type="entry name" value="Pyridox_Oxase_N"/>
</dbReference>
<evidence type="ECO:0000259" key="11">
    <source>
        <dbReference type="Pfam" id="PF10590"/>
    </source>
</evidence>
<dbReference type="InterPro" id="IPR000659">
    <property type="entry name" value="Pyridox_Oxase"/>
</dbReference>
<name>A0A0C9R7B1_9HYME</name>
<accession>A0A0C9R7B1</accession>
<dbReference type="InterPro" id="IPR012349">
    <property type="entry name" value="Split_barrel_FMN-bd"/>
</dbReference>
<evidence type="ECO:0000313" key="12">
    <source>
        <dbReference type="EMBL" id="JAG78449.1"/>
    </source>
</evidence>
<dbReference type="GO" id="GO:0010181">
    <property type="term" value="F:FMN binding"/>
    <property type="evidence" value="ECO:0007669"/>
    <property type="project" value="InterPro"/>
</dbReference>
<dbReference type="EMBL" id="GBYB01008682">
    <property type="protein sequence ID" value="JAG78449.1"/>
    <property type="molecule type" value="Transcribed_RNA"/>
</dbReference>
<reference evidence="14" key="2">
    <citation type="submission" date="2025-04" db="UniProtKB">
        <authorList>
            <consortium name="RefSeq"/>
        </authorList>
    </citation>
    <scope>IDENTIFICATION</scope>
    <source>
        <strain evidence="14">USDA-PBARC FA_bdor</strain>
        <tissue evidence="14">Whole organism</tissue>
    </source>
</reference>
<evidence type="ECO:0000256" key="5">
    <source>
        <dbReference type="ARBA" id="ARBA00007301"/>
    </source>
</evidence>
<proteinExistence type="inferred from homology"/>
<feature type="domain" description="Pyridoxamine 5'-phosphate oxidase N-terminal" evidence="10">
    <location>
        <begin position="33"/>
        <end position="133"/>
    </location>
</feature>
<keyword evidence="7" id="KW-0285">Flavoprotein</keyword>
<dbReference type="UniPathway" id="UPA01068">
    <property type="reaction ID" value="UER00304"/>
</dbReference>
<evidence type="ECO:0000256" key="9">
    <source>
        <dbReference type="ARBA" id="ARBA00023002"/>
    </source>
</evidence>
<dbReference type="PANTHER" id="PTHR10851">
    <property type="entry name" value="PYRIDOXINE-5-PHOSPHATE OXIDASE"/>
    <property type="match status" value="1"/>
</dbReference>
<comment type="cofactor">
    <cofactor evidence="1">
        <name>FMN</name>
        <dbReference type="ChEBI" id="CHEBI:58210"/>
    </cofactor>
</comment>
<dbReference type="Gene3D" id="2.30.110.10">
    <property type="entry name" value="Electron Transport, Fmn-binding Protein, Chain A"/>
    <property type="match status" value="1"/>
</dbReference>
<dbReference type="InterPro" id="IPR019576">
    <property type="entry name" value="Pyridoxamine_oxidase_dimer_C"/>
</dbReference>
<organism evidence="12">
    <name type="scientific">Fopius arisanus</name>
    <dbReference type="NCBI Taxonomy" id="64838"/>
    <lineage>
        <taxon>Eukaryota</taxon>
        <taxon>Metazoa</taxon>
        <taxon>Ecdysozoa</taxon>
        <taxon>Arthropoda</taxon>
        <taxon>Hexapoda</taxon>
        <taxon>Insecta</taxon>
        <taxon>Pterygota</taxon>
        <taxon>Neoptera</taxon>
        <taxon>Endopterygota</taxon>
        <taxon>Hymenoptera</taxon>
        <taxon>Apocrita</taxon>
        <taxon>Ichneumonoidea</taxon>
        <taxon>Braconidae</taxon>
        <taxon>Opiinae</taxon>
        <taxon>Fopius</taxon>
    </lineage>
</organism>
<dbReference type="AlphaFoldDB" id="A0A0C9R7B1"/>
<evidence type="ECO:0000256" key="8">
    <source>
        <dbReference type="ARBA" id="ARBA00022643"/>
    </source>
</evidence>
<evidence type="ECO:0000256" key="3">
    <source>
        <dbReference type="ARBA" id="ARBA00004738"/>
    </source>
</evidence>
<dbReference type="SUPFAM" id="SSF50475">
    <property type="entry name" value="FMN-binding split barrel"/>
    <property type="match status" value="1"/>
</dbReference>
<dbReference type="GO" id="GO:0004733">
    <property type="term" value="F:pyridoxamine phosphate oxidase activity"/>
    <property type="evidence" value="ECO:0007669"/>
    <property type="project" value="UniProtKB-EC"/>
</dbReference>
<dbReference type="PIRSF" id="PIRSF000190">
    <property type="entry name" value="Pyd_amn-ph_oxd"/>
    <property type="match status" value="1"/>
</dbReference>
<comment type="pathway">
    <text evidence="4">Cofactor metabolism; pyridoxal 5'-phosphate salvage; pyridoxal 5'-phosphate from pyridoxine 5'-phosphate: step 1/1.</text>
</comment>
<dbReference type="Pfam" id="PF01243">
    <property type="entry name" value="PNPOx_N"/>
    <property type="match status" value="1"/>
</dbReference>
<dbReference type="Pfam" id="PF10590">
    <property type="entry name" value="PNP_phzG_C"/>
    <property type="match status" value="1"/>
</dbReference>
<dbReference type="Proteomes" id="UP000694866">
    <property type="component" value="Unplaced"/>
</dbReference>
<dbReference type="GeneID" id="105270375"/>